<evidence type="ECO:0000259" key="14">
    <source>
        <dbReference type="Pfam" id="PF20260"/>
    </source>
</evidence>
<dbReference type="GO" id="GO:0005737">
    <property type="term" value="C:cytoplasm"/>
    <property type="evidence" value="ECO:0007669"/>
    <property type="project" value="UniProtKB-SubCell"/>
</dbReference>
<dbReference type="PANTHER" id="PTHR30027:SF3">
    <property type="entry name" value="16S RRNA (URACIL(1498)-N(3))-METHYLTRANSFERASE"/>
    <property type="match status" value="1"/>
</dbReference>
<dbReference type="InterPro" id="IPR015947">
    <property type="entry name" value="PUA-like_sf"/>
</dbReference>
<evidence type="ECO:0000313" key="16">
    <source>
        <dbReference type="Proteomes" id="UP000005615"/>
    </source>
</evidence>
<dbReference type="InterPro" id="IPR046886">
    <property type="entry name" value="RsmE_MTase_dom"/>
</dbReference>
<keyword evidence="6 12" id="KW-0698">rRNA processing</keyword>
<evidence type="ECO:0000256" key="1">
    <source>
        <dbReference type="ARBA" id="ARBA00004496"/>
    </source>
</evidence>
<name>F3L3H6_9GAMM</name>
<dbReference type="NCBIfam" id="NF008692">
    <property type="entry name" value="PRK11713.1-5"/>
    <property type="match status" value="1"/>
</dbReference>
<evidence type="ECO:0000256" key="6">
    <source>
        <dbReference type="ARBA" id="ARBA00022552"/>
    </source>
</evidence>
<dbReference type="NCBIfam" id="TIGR00046">
    <property type="entry name" value="RsmE family RNA methyltransferase"/>
    <property type="match status" value="1"/>
</dbReference>
<evidence type="ECO:0000256" key="7">
    <source>
        <dbReference type="ARBA" id="ARBA00022603"/>
    </source>
</evidence>
<feature type="domain" description="Ribosomal RNA small subunit methyltransferase E PUA-like" evidence="14">
    <location>
        <begin position="2"/>
        <end position="39"/>
    </location>
</feature>
<evidence type="ECO:0000259" key="13">
    <source>
        <dbReference type="Pfam" id="PF04452"/>
    </source>
</evidence>
<accession>F3L3H6</accession>
<proteinExistence type="inferred from homology"/>
<dbReference type="InterPro" id="IPR029026">
    <property type="entry name" value="tRNA_m1G_MTases_N"/>
</dbReference>
<dbReference type="InterPro" id="IPR006700">
    <property type="entry name" value="RsmE"/>
</dbReference>
<sequence>MLKVLRLKTGAPLELFNGDGNNYQCELLDSAKRIATIRVLSAKANPTESSLRSRLGIVVSKGDRMDFVVQKATELGIHEIYPLTSERCDVKLNAERAEKRQQHWSKVAVSACEQSGRSVIPRIAPIQSIHQWISEVNADLKWVLHHRASAEKSPTEAQSVAILVGPEGGLSETEVELALQHKFIPTVLGPRVLRTETAPLVALSVLQQRYGDFTLL</sequence>
<comment type="function">
    <text evidence="10 12">Specifically methylates the N3 position of the uracil ring of uridine 1498 (m3U1498) in 16S rRNA. Acts on the fully assembled 30S ribosomal subunit.</text>
</comment>
<dbReference type="InterPro" id="IPR029028">
    <property type="entry name" value="Alpha/beta_knot_MTases"/>
</dbReference>
<dbReference type="EC" id="2.1.1.193" evidence="3 12"/>
<evidence type="ECO:0000256" key="8">
    <source>
        <dbReference type="ARBA" id="ARBA00022679"/>
    </source>
</evidence>
<keyword evidence="7 12" id="KW-0489">Methyltransferase</keyword>
<keyword evidence="8 12" id="KW-0808">Transferase</keyword>
<dbReference type="STRING" id="2518989.IMCC3088_2168"/>
<evidence type="ECO:0000256" key="5">
    <source>
        <dbReference type="ARBA" id="ARBA00022490"/>
    </source>
</evidence>
<evidence type="ECO:0000256" key="9">
    <source>
        <dbReference type="ARBA" id="ARBA00022691"/>
    </source>
</evidence>
<dbReference type="PIRSF" id="PIRSF015601">
    <property type="entry name" value="MTase_slr0722"/>
    <property type="match status" value="1"/>
</dbReference>
<dbReference type="GO" id="GO:0070042">
    <property type="term" value="F:rRNA (uridine-N3-)-methyltransferase activity"/>
    <property type="evidence" value="ECO:0007669"/>
    <property type="project" value="TreeGrafter"/>
</dbReference>
<dbReference type="Pfam" id="PF20260">
    <property type="entry name" value="PUA_4"/>
    <property type="match status" value="1"/>
</dbReference>
<dbReference type="GO" id="GO:0070475">
    <property type="term" value="P:rRNA base methylation"/>
    <property type="evidence" value="ECO:0007669"/>
    <property type="project" value="TreeGrafter"/>
</dbReference>
<dbReference type="Proteomes" id="UP000005615">
    <property type="component" value="Unassembled WGS sequence"/>
</dbReference>
<evidence type="ECO:0000256" key="4">
    <source>
        <dbReference type="ARBA" id="ARBA00013673"/>
    </source>
</evidence>
<dbReference type="SUPFAM" id="SSF75217">
    <property type="entry name" value="alpha/beta knot"/>
    <property type="match status" value="1"/>
</dbReference>
<comment type="caution">
    <text evidence="15">The sequence shown here is derived from an EMBL/GenBank/DDBJ whole genome shotgun (WGS) entry which is preliminary data.</text>
</comment>
<keyword evidence="16" id="KW-1185">Reference proteome</keyword>
<evidence type="ECO:0000256" key="10">
    <source>
        <dbReference type="ARBA" id="ARBA00025699"/>
    </source>
</evidence>
<dbReference type="PANTHER" id="PTHR30027">
    <property type="entry name" value="RIBOSOMAL RNA SMALL SUBUNIT METHYLTRANSFERASE E"/>
    <property type="match status" value="1"/>
</dbReference>
<gene>
    <name evidence="15" type="ORF">IMCC3088_2168</name>
</gene>
<dbReference type="Gene3D" id="3.40.1280.10">
    <property type="match status" value="1"/>
</dbReference>
<evidence type="ECO:0000256" key="11">
    <source>
        <dbReference type="ARBA" id="ARBA00047944"/>
    </source>
</evidence>
<evidence type="ECO:0000313" key="15">
    <source>
        <dbReference type="EMBL" id="EGG29088.1"/>
    </source>
</evidence>
<comment type="similarity">
    <text evidence="2 12">Belongs to the RNA methyltransferase RsmE family.</text>
</comment>
<dbReference type="InterPro" id="IPR046887">
    <property type="entry name" value="RsmE_PUA-like"/>
</dbReference>
<dbReference type="eggNOG" id="COG1385">
    <property type="taxonomic scope" value="Bacteria"/>
</dbReference>
<dbReference type="SUPFAM" id="SSF88697">
    <property type="entry name" value="PUA domain-like"/>
    <property type="match status" value="1"/>
</dbReference>
<dbReference type="Pfam" id="PF04452">
    <property type="entry name" value="Methyltrans_RNA"/>
    <property type="match status" value="1"/>
</dbReference>
<evidence type="ECO:0000256" key="3">
    <source>
        <dbReference type="ARBA" id="ARBA00012328"/>
    </source>
</evidence>
<dbReference type="AlphaFoldDB" id="F3L3H6"/>
<feature type="domain" description="Ribosomal RNA small subunit methyltransferase E methyltransferase" evidence="13">
    <location>
        <begin position="48"/>
        <end position="207"/>
    </location>
</feature>
<reference evidence="15 16" key="1">
    <citation type="journal article" date="2011" name="J. Bacteriol.">
        <title>Genome sequence of strain IMCC3088, a proteorhodopsin-containing marine bacterium belonging to the OM60/NOR5 clade.</title>
        <authorList>
            <person name="Jang Y."/>
            <person name="Oh H.M."/>
            <person name="Kang I."/>
            <person name="Lee K."/>
            <person name="Yang S.J."/>
            <person name="Cho J.C."/>
        </authorList>
    </citation>
    <scope>NUCLEOTIDE SEQUENCE [LARGE SCALE GENOMIC DNA]</scope>
    <source>
        <strain evidence="15 16">IMCC3088</strain>
    </source>
</reference>
<keyword evidence="5 12" id="KW-0963">Cytoplasm</keyword>
<dbReference type="EMBL" id="AEIG01000064">
    <property type="protein sequence ID" value="EGG29088.1"/>
    <property type="molecule type" value="Genomic_DNA"/>
</dbReference>
<dbReference type="CDD" id="cd18084">
    <property type="entry name" value="RsmE-like"/>
    <property type="match status" value="1"/>
</dbReference>
<evidence type="ECO:0000256" key="12">
    <source>
        <dbReference type="PIRNR" id="PIRNR015601"/>
    </source>
</evidence>
<comment type="catalytic activity">
    <reaction evidence="11 12">
        <text>uridine(1498) in 16S rRNA + S-adenosyl-L-methionine = N(3)-methyluridine(1498) in 16S rRNA + S-adenosyl-L-homocysteine + H(+)</text>
        <dbReference type="Rhea" id="RHEA:42920"/>
        <dbReference type="Rhea" id="RHEA-COMP:10283"/>
        <dbReference type="Rhea" id="RHEA-COMP:10284"/>
        <dbReference type="ChEBI" id="CHEBI:15378"/>
        <dbReference type="ChEBI" id="CHEBI:57856"/>
        <dbReference type="ChEBI" id="CHEBI:59789"/>
        <dbReference type="ChEBI" id="CHEBI:65315"/>
        <dbReference type="ChEBI" id="CHEBI:74502"/>
        <dbReference type="EC" id="2.1.1.193"/>
    </reaction>
</comment>
<comment type="subcellular location">
    <subcellularLocation>
        <location evidence="1 12">Cytoplasm</location>
    </subcellularLocation>
</comment>
<evidence type="ECO:0000256" key="2">
    <source>
        <dbReference type="ARBA" id="ARBA00005528"/>
    </source>
</evidence>
<organism evidence="15 16">
    <name type="scientific">Aequoribacter fuscus</name>
    <dbReference type="NCBI Taxonomy" id="2518989"/>
    <lineage>
        <taxon>Bacteria</taxon>
        <taxon>Pseudomonadati</taxon>
        <taxon>Pseudomonadota</taxon>
        <taxon>Gammaproteobacteria</taxon>
        <taxon>Cellvibrionales</taxon>
        <taxon>Halieaceae</taxon>
        <taxon>Aequoribacter</taxon>
    </lineage>
</organism>
<protein>
    <recommendedName>
        <fullName evidence="4 12">Ribosomal RNA small subunit methyltransferase E</fullName>
        <ecNumber evidence="3 12">2.1.1.193</ecNumber>
    </recommendedName>
</protein>
<keyword evidence="9 12" id="KW-0949">S-adenosyl-L-methionine</keyword>